<dbReference type="SUPFAM" id="SSF89392">
    <property type="entry name" value="Prokaryotic lipoproteins and lipoprotein localization factors"/>
    <property type="match status" value="1"/>
</dbReference>
<name>A0A077LUT2_9MICO</name>
<dbReference type="STRING" id="1194083.BN12_1870017"/>
<protein>
    <recommendedName>
        <fullName evidence="5">Lipoprotein</fullName>
    </recommendedName>
</protein>
<evidence type="ECO:0000256" key="1">
    <source>
        <dbReference type="SAM" id="MobiDB-lite"/>
    </source>
</evidence>
<dbReference type="InterPro" id="IPR029046">
    <property type="entry name" value="LolA/LolB/LppX"/>
</dbReference>
<dbReference type="EMBL" id="CAJB01000098">
    <property type="protein sequence ID" value="CCH77346.1"/>
    <property type="molecule type" value="Genomic_DNA"/>
</dbReference>
<keyword evidence="2" id="KW-0732">Signal</keyword>
<dbReference type="Proteomes" id="UP000035721">
    <property type="component" value="Unassembled WGS sequence"/>
</dbReference>
<sequence>MKRILAAVVAVSALTLTAACGSSDAGSSGGGSTSSATAAVAAVKVGDTVDLASVMGRSAEAVKAKKTGHMAMSLGSEGTADADVDYSRPSTAMRMSMKASGQTMEFIVVDKTIYLGGGMLSSMSDGKKWIKIDPNGTDALSKRMAPMLNRMDSLSKDPASQFAGLKGVKATVTQADGSSTTYRVTLTKEQLQAQKDREFPGLGGANANTLPDGVEYTITLDKDGLPRTMDTTVSGQHVTVTMSKWGEPVDISAPPAGEVGTFSMPSTGA</sequence>
<dbReference type="RefSeq" id="WP_048554314.1">
    <property type="nucleotide sequence ID" value="NZ_HF570958.1"/>
</dbReference>
<dbReference type="AlphaFoldDB" id="A0A077LUT2"/>
<accession>A0A077LUT2</accession>
<gene>
    <name evidence="3" type="ORF">BN12_1870017</name>
</gene>
<feature type="signal peptide" evidence="2">
    <location>
        <begin position="1"/>
        <end position="18"/>
    </location>
</feature>
<dbReference type="Gene3D" id="2.50.20.20">
    <property type="match status" value="1"/>
</dbReference>
<feature type="region of interest" description="Disordered" evidence="1">
    <location>
        <begin position="249"/>
        <end position="269"/>
    </location>
</feature>
<dbReference type="OrthoDB" id="3781094at2"/>
<evidence type="ECO:0000313" key="3">
    <source>
        <dbReference type="EMBL" id="CCH77346.1"/>
    </source>
</evidence>
<feature type="chain" id="PRO_5038806857" description="Lipoprotein" evidence="2">
    <location>
        <begin position="19"/>
        <end position="269"/>
    </location>
</feature>
<proteinExistence type="predicted"/>
<keyword evidence="4" id="KW-1185">Reference proteome</keyword>
<reference evidence="3 4" key="1">
    <citation type="journal article" date="2013" name="ISME J.">
        <title>A metabolic model for members of the genus Tetrasphaera involved in enhanced biological phosphorus removal.</title>
        <authorList>
            <person name="Kristiansen R."/>
            <person name="Nguyen H.T.T."/>
            <person name="Saunders A.M."/>
            <person name="Nielsen J.L."/>
            <person name="Wimmer R."/>
            <person name="Le V.Q."/>
            <person name="McIlroy S.J."/>
            <person name="Petrovski S."/>
            <person name="Seviour R.J."/>
            <person name="Calteau A."/>
            <person name="Nielsen K.L."/>
            <person name="Nielsen P.H."/>
        </authorList>
    </citation>
    <scope>NUCLEOTIDE SEQUENCE [LARGE SCALE GENOMIC DNA]</scope>
    <source>
        <strain evidence="3 4">T1-X7</strain>
    </source>
</reference>
<organism evidence="3 4">
    <name type="scientific">Nostocoides japonicum T1-X7</name>
    <dbReference type="NCBI Taxonomy" id="1194083"/>
    <lineage>
        <taxon>Bacteria</taxon>
        <taxon>Bacillati</taxon>
        <taxon>Actinomycetota</taxon>
        <taxon>Actinomycetes</taxon>
        <taxon>Micrococcales</taxon>
        <taxon>Intrasporangiaceae</taxon>
        <taxon>Nostocoides</taxon>
    </lineage>
</organism>
<evidence type="ECO:0008006" key="5">
    <source>
        <dbReference type="Google" id="ProtNLM"/>
    </source>
</evidence>
<comment type="caution">
    <text evidence="3">The sequence shown here is derived from an EMBL/GenBank/DDBJ whole genome shotgun (WGS) entry which is preliminary data.</text>
</comment>
<evidence type="ECO:0000313" key="4">
    <source>
        <dbReference type="Proteomes" id="UP000035721"/>
    </source>
</evidence>
<dbReference type="PROSITE" id="PS51257">
    <property type="entry name" value="PROKAR_LIPOPROTEIN"/>
    <property type="match status" value="1"/>
</dbReference>
<evidence type="ECO:0000256" key="2">
    <source>
        <dbReference type="SAM" id="SignalP"/>
    </source>
</evidence>